<name>A0ACC4BB85_POPAL</name>
<reference evidence="1 2" key="1">
    <citation type="journal article" date="2024" name="Plant Biotechnol. J.">
        <title>Genome and CRISPR/Cas9 system of a widespread forest tree (Populus alba) in the world.</title>
        <authorList>
            <person name="Liu Y.J."/>
            <person name="Jiang P.F."/>
            <person name="Han X.M."/>
            <person name="Li X.Y."/>
            <person name="Wang H.M."/>
            <person name="Wang Y.J."/>
            <person name="Wang X.X."/>
            <person name="Zeng Q.Y."/>
        </authorList>
    </citation>
    <scope>NUCLEOTIDE SEQUENCE [LARGE SCALE GENOMIC DNA]</scope>
    <source>
        <strain evidence="2">cv. PAL-ZL1</strain>
    </source>
</reference>
<gene>
    <name evidence="1" type="ORF">D5086_023612</name>
</gene>
<evidence type="ECO:0000313" key="2">
    <source>
        <dbReference type="Proteomes" id="UP000309997"/>
    </source>
</evidence>
<dbReference type="EMBL" id="RCHU02000012">
    <property type="protein sequence ID" value="KAL3575511.1"/>
    <property type="molecule type" value="Genomic_DNA"/>
</dbReference>
<accession>A0ACC4BB85</accession>
<sequence length="194" mass="21302">MADIETKFSQNQPLKTQKKFIGAQIFLRIVVIAASFASTWLMLTNKQTIDIGGFVLDANYSYSPEFKFLSYANIVVGAFSFLSLLFLVLVGRRSSNPTYYFILFLHDLALMSLVLGGCAAATVIGSLGKYGNSHTGWMQICDHFGKFSELSEIECVDGKLCSRGATSVTLSYLSLVCLLMLTTTSASKSRQIQV</sequence>
<dbReference type="Proteomes" id="UP000309997">
    <property type="component" value="Unassembled WGS sequence"/>
</dbReference>
<proteinExistence type="predicted"/>
<evidence type="ECO:0000313" key="1">
    <source>
        <dbReference type="EMBL" id="KAL3575511.1"/>
    </source>
</evidence>
<protein>
    <submittedName>
        <fullName evidence="1">Uncharacterized protein</fullName>
    </submittedName>
</protein>
<organism evidence="1 2">
    <name type="scientific">Populus alba</name>
    <name type="common">White poplar</name>
    <dbReference type="NCBI Taxonomy" id="43335"/>
    <lineage>
        <taxon>Eukaryota</taxon>
        <taxon>Viridiplantae</taxon>
        <taxon>Streptophyta</taxon>
        <taxon>Embryophyta</taxon>
        <taxon>Tracheophyta</taxon>
        <taxon>Spermatophyta</taxon>
        <taxon>Magnoliopsida</taxon>
        <taxon>eudicotyledons</taxon>
        <taxon>Gunneridae</taxon>
        <taxon>Pentapetalae</taxon>
        <taxon>rosids</taxon>
        <taxon>fabids</taxon>
        <taxon>Malpighiales</taxon>
        <taxon>Salicaceae</taxon>
        <taxon>Saliceae</taxon>
        <taxon>Populus</taxon>
    </lineage>
</organism>
<comment type="caution">
    <text evidence="1">The sequence shown here is derived from an EMBL/GenBank/DDBJ whole genome shotgun (WGS) entry which is preliminary data.</text>
</comment>
<keyword evidence="2" id="KW-1185">Reference proteome</keyword>